<sequence>MEGGIRNYANSSLSTLSLPLPGGLQAVGKRRLLLIYIHGFMGSEASFHDFPAHVHDLVTELLSESHVVYTRIYPRYKSHGELQTAVSQFSSWLSPHEADDLDVILLGHSLGGILAADVALLQQDGRATHRILGLVNFDVPFLGLHPRVIPTGIMGSIPRKDVAPEDQLADEQESLGLEPAYKPFTPSPNFDPPFRNDVRVVQRGFLKGVMHFVNKNTDNLSRSIFDRLVSPVKFANCVNNYSELRQRHRRLIELEGAEYKPERVRFVNYYTTSTGRKPRKAKGDTTCETLNKLDETPADEPTEKEVPEEMPESLMEKIKLNDDIEPTPPPLPTRKPPEIPNALQQPEAAPSTISISLPDNQSLESVSSDSTLAAQEASPEDGRPSMETPSISSSTTLDPGSEKLSGSVSTSTSQSEQDPDTNKRKLRKFILLPSHHWKYNDNSHWTPVLMEDMNEVTAHQSLFVPQGANYDYLVGDTVALIEQWIQTDLSRRLLQEGLD</sequence>
<dbReference type="RefSeq" id="XP_056761981.1">
    <property type="nucleotide sequence ID" value="XM_056913132.1"/>
</dbReference>
<keyword evidence="4" id="KW-1185">Reference proteome</keyword>
<feature type="compositionally biased region" description="Polar residues" evidence="1">
    <location>
        <begin position="351"/>
        <end position="373"/>
    </location>
</feature>
<dbReference type="InterPro" id="IPR000073">
    <property type="entry name" value="AB_hydrolase_1"/>
</dbReference>
<reference evidence="3" key="2">
    <citation type="journal article" date="2023" name="IMA Fungus">
        <title>Comparative genomic study of the Penicillium genus elucidates a diverse pangenome and 15 lateral gene transfer events.</title>
        <authorList>
            <person name="Petersen C."/>
            <person name="Sorensen T."/>
            <person name="Nielsen M.R."/>
            <person name="Sondergaard T.E."/>
            <person name="Sorensen J.L."/>
            <person name="Fitzpatrick D.A."/>
            <person name="Frisvad J.C."/>
            <person name="Nielsen K.L."/>
        </authorList>
    </citation>
    <scope>NUCLEOTIDE SEQUENCE</scope>
    <source>
        <strain evidence="3">IBT 16125</strain>
    </source>
</reference>
<evidence type="ECO:0000313" key="3">
    <source>
        <dbReference type="EMBL" id="KAJ5438752.1"/>
    </source>
</evidence>
<dbReference type="PANTHER" id="PTHR47842:SF3">
    <property type="entry name" value="DUF676 DOMAIN-CONTAINING PROTEIN"/>
    <property type="match status" value="1"/>
</dbReference>
<dbReference type="SUPFAM" id="SSF53474">
    <property type="entry name" value="alpha/beta-Hydrolases"/>
    <property type="match status" value="1"/>
</dbReference>
<feature type="domain" description="AB hydrolase-1" evidence="2">
    <location>
        <begin position="35"/>
        <end position="135"/>
    </location>
</feature>
<name>A0AAD6BY13_9EURO</name>
<comment type="caution">
    <text evidence="3">The sequence shown here is derived from an EMBL/GenBank/DDBJ whole genome shotgun (WGS) entry which is preliminary data.</text>
</comment>
<organism evidence="3 4">
    <name type="scientific">Penicillium daleae</name>
    <dbReference type="NCBI Taxonomy" id="63821"/>
    <lineage>
        <taxon>Eukaryota</taxon>
        <taxon>Fungi</taxon>
        <taxon>Dikarya</taxon>
        <taxon>Ascomycota</taxon>
        <taxon>Pezizomycotina</taxon>
        <taxon>Eurotiomycetes</taxon>
        <taxon>Eurotiomycetidae</taxon>
        <taxon>Eurotiales</taxon>
        <taxon>Aspergillaceae</taxon>
        <taxon>Penicillium</taxon>
    </lineage>
</organism>
<feature type="compositionally biased region" description="Polar residues" evidence="1">
    <location>
        <begin position="387"/>
        <end position="398"/>
    </location>
</feature>
<gene>
    <name evidence="3" type="ORF">N7458_009750</name>
</gene>
<evidence type="ECO:0000256" key="1">
    <source>
        <dbReference type="SAM" id="MobiDB-lite"/>
    </source>
</evidence>
<proteinExistence type="predicted"/>
<dbReference type="GO" id="GO:0072330">
    <property type="term" value="P:monocarboxylic acid biosynthetic process"/>
    <property type="evidence" value="ECO:0007669"/>
    <property type="project" value="UniProtKB-ARBA"/>
</dbReference>
<reference evidence="3" key="1">
    <citation type="submission" date="2022-12" db="EMBL/GenBank/DDBJ databases">
        <authorList>
            <person name="Petersen C."/>
        </authorList>
    </citation>
    <scope>NUCLEOTIDE SEQUENCE</scope>
    <source>
        <strain evidence="3">IBT 16125</strain>
    </source>
</reference>
<dbReference type="Pfam" id="PF12697">
    <property type="entry name" value="Abhydrolase_6"/>
    <property type="match status" value="1"/>
</dbReference>
<evidence type="ECO:0000259" key="2">
    <source>
        <dbReference type="Pfam" id="PF12697"/>
    </source>
</evidence>
<dbReference type="EMBL" id="JAPVEA010000008">
    <property type="protein sequence ID" value="KAJ5438752.1"/>
    <property type="molecule type" value="Genomic_DNA"/>
</dbReference>
<feature type="compositionally biased region" description="Low complexity" evidence="1">
    <location>
        <begin position="402"/>
        <end position="416"/>
    </location>
</feature>
<feature type="compositionally biased region" description="Basic and acidic residues" evidence="1">
    <location>
        <begin position="281"/>
        <end position="307"/>
    </location>
</feature>
<dbReference type="GeneID" id="81603375"/>
<dbReference type="Proteomes" id="UP001213681">
    <property type="component" value="Unassembled WGS sequence"/>
</dbReference>
<dbReference type="InterPro" id="IPR029058">
    <property type="entry name" value="AB_hydrolase_fold"/>
</dbReference>
<dbReference type="Gene3D" id="3.40.50.1820">
    <property type="entry name" value="alpha/beta hydrolase"/>
    <property type="match status" value="1"/>
</dbReference>
<protein>
    <recommendedName>
        <fullName evidence="2">AB hydrolase-1 domain-containing protein</fullName>
    </recommendedName>
</protein>
<evidence type="ECO:0000313" key="4">
    <source>
        <dbReference type="Proteomes" id="UP001213681"/>
    </source>
</evidence>
<dbReference type="GO" id="GO:0017000">
    <property type="term" value="P:antibiotic biosynthetic process"/>
    <property type="evidence" value="ECO:0007669"/>
    <property type="project" value="UniProtKB-ARBA"/>
</dbReference>
<dbReference type="AlphaFoldDB" id="A0AAD6BY13"/>
<dbReference type="PANTHER" id="PTHR47842">
    <property type="entry name" value="EXPRESSED PROTEIN"/>
    <property type="match status" value="1"/>
</dbReference>
<feature type="region of interest" description="Disordered" evidence="1">
    <location>
        <begin position="272"/>
        <end position="423"/>
    </location>
</feature>
<accession>A0AAD6BY13</accession>